<evidence type="ECO:0000256" key="1">
    <source>
        <dbReference type="SAM" id="MobiDB-lite"/>
    </source>
</evidence>
<feature type="compositionally biased region" description="Basic residues" evidence="1">
    <location>
        <begin position="125"/>
        <end position="137"/>
    </location>
</feature>
<sequence length="748" mass="82261">MPLPTALEKVVGKPWSAWVSLAGSNSPSDPPVTKRNGEILSSGAKRNHHNINNEAVDPTNTHSRRLNRSEMAIFGGCPASEKLTLIPCSYCGDKFKCPALADHIRLRHGGAKKPLKIGSPDKKKSPSHIRTKGKHGRLSKDKEKLIEPPTVVEEAGTKSQDWPKNKPEVEGNHRNEREISVTSVVPQFMLKNSGSESVKESPKSSRDSKAKIKKPRVLEPSLPVINDVPPPLEKSPAPQKRESGDPVELSPGRSKEKTKSEVLSKKAKLDQTVKVASPEESKIQIDTTVSAEPPPPEPPKLTQEVKPSEPKKKKGQKSSTMRGGRVYDPDNHCGVISKENSRPCTRSLSCKQHSITLRKAVKGRTRSFDVLLSTLQKEKELERNKVLDVEIVNSIINHPSSIKISTDLLDVEAKPKSPKVESKLNQPSDVGKFTLPVSIKNPNLWSQLQAPAEPITPPSVVEISKSPQSSSVLLKKPVSNSLIYKVMKEDKVKDNIKEAHSVPKPVAVNGFHKEKDIPFEGFLLPGYRKSSGLFTTSYSVSRMHFKDGQKFRLNSTRDSYDKNYQRNGYFLYLNSSNSKNIPEVLKDSSVPNNVHKCYDFLKLPDKNVIASMPSIATQVNPLKGIKTSGDVNTVTKPLNLFGPINGSSVLPLSLIPQTKDRKSDGFIKLGGNTVETPSAGIMSGDQVRLDSPRTHFFTPSGPISLAVDRSASAQLSCKQLQPKLQYLPNSSLTTSGIVYLQRTLKTVY</sequence>
<evidence type="ECO:0000313" key="3">
    <source>
        <dbReference type="EMBL" id="JAG07894.1"/>
    </source>
</evidence>
<proteinExistence type="predicted"/>
<dbReference type="AlphaFoldDB" id="A0A0A9WJC0"/>
<feature type="compositionally biased region" description="Polar residues" evidence="1">
    <location>
        <begin position="50"/>
        <end position="61"/>
    </location>
</feature>
<gene>
    <name evidence="3" type="primary">ATXN7</name>
    <name evidence="3" type="ORF">CM83_58347</name>
</gene>
<accession>A0A0A9WJC0</accession>
<feature type="region of interest" description="Disordered" evidence="1">
    <location>
        <begin position="111"/>
        <end position="341"/>
    </location>
</feature>
<reference evidence="3" key="1">
    <citation type="journal article" date="2014" name="PLoS ONE">
        <title>Transcriptome-Based Identification of ABC Transporters in the Western Tarnished Plant Bug Lygus hesperus.</title>
        <authorList>
            <person name="Hull J.J."/>
            <person name="Chaney K."/>
            <person name="Geib S.M."/>
            <person name="Fabrick J.A."/>
            <person name="Brent C.S."/>
            <person name="Walsh D."/>
            <person name="Lavine L.C."/>
        </authorList>
    </citation>
    <scope>NUCLEOTIDE SEQUENCE</scope>
</reference>
<feature type="region of interest" description="Disordered" evidence="1">
    <location>
        <begin position="22"/>
        <end position="64"/>
    </location>
</feature>
<dbReference type="PROSITE" id="PS51505">
    <property type="entry name" value="SCA7"/>
    <property type="match status" value="1"/>
</dbReference>
<feature type="compositionally biased region" description="Polar residues" evidence="1">
    <location>
        <begin position="180"/>
        <end position="196"/>
    </location>
</feature>
<dbReference type="InterPro" id="IPR013243">
    <property type="entry name" value="SCA7_dom"/>
</dbReference>
<evidence type="ECO:0000259" key="2">
    <source>
        <dbReference type="PROSITE" id="PS51505"/>
    </source>
</evidence>
<feature type="compositionally biased region" description="Basic and acidic residues" evidence="1">
    <location>
        <begin position="253"/>
        <end position="283"/>
    </location>
</feature>
<dbReference type="InterPro" id="IPR052237">
    <property type="entry name" value="Ataxin-7-like_regulator"/>
</dbReference>
<dbReference type="Pfam" id="PF08313">
    <property type="entry name" value="SCA7"/>
    <property type="match status" value="1"/>
</dbReference>
<reference evidence="3" key="2">
    <citation type="submission" date="2014-07" db="EMBL/GenBank/DDBJ databases">
        <authorList>
            <person name="Hull J."/>
        </authorList>
    </citation>
    <scope>NUCLEOTIDE SEQUENCE</scope>
</reference>
<feature type="domain" description="SCA7" evidence="2">
    <location>
        <begin position="320"/>
        <end position="387"/>
    </location>
</feature>
<name>A0A0A9WJC0_LYGHE</name>
<dbReference type="PANTHER" id="PTHR15117:SF24">
    <property type="entry name" value="SCA7 DOMAIN-CONTAINING PROTEIN"/>
    <property type="match status" value="1"/>
</dbReference>
<protein>
    <submittedName>
        <fullName evidence="3">Ataxin-7</fullName>
    </submittedName>
</protein>
<dbReference type="Gene3D" id="6.10.140.1270">
    <property type="match status" value="1"/>
</dbReference>
<dbReference type="EMBL" id="GBHO01035710">
    <property type="protein sequence ID" value="JAG07894.1"/>
    <property type="molecule type" value="Transcribed_RNA"/>
</dbReference>
<feature type="compositionally biased region" description="Basic and acidic residues" evidence="1">
    <location>
        <begin position="161"/>
        <end position="179"/>
    </location>
</feature>
<organism evidence="3">
    <name type="scientific">Lygus hesperus</name>
    <name type="common">Western plant bug</name>
    <dbReference type="NCBI Taxonomy" id="30085"/>
    <lineage>
        <taxon>Eukaryota</taxon>
        <taxon>Metazoa</taxon>
        <taxon>Ecdysozoa</taxon>
        <taxon>Arthropoda</taxon>
        <taxon>Hexapoda</taxon>
        <taxon>Insecta</taxon>
        <taxon>Pterygota</taxon>
        <taxon>Neoptera</taxon>
        <taxon>Paraneoptera</taxon>
        <taxon>Hemiptera</taxon>
        <taxon>Heteroptera</taxon>
        <taxon>Panheteroptera</taxon>
        <taxon>Cimicomorpha</taxon>
        <taxon>Miridae</taxon>
        <taxon>Mirini</taxon>
        <taxon>Lygus</taxon>
    </lineage>
</organism>
<feature type="compositionally biased region" description="Basic and acidic residues" evidence="1">
    <location>
        <begin position="197"/>
        <end position="210"/>
    </location>
</feature>
<dbReference type="PANTHER" id="PTHR15117">
    <property type="entry name" value="ATAXIN 7 RELATED"/>
    <property type="match status" value="1"/>
</dbReference>